<dbReference type="Gene3D" id="3.10.180.10">
    <property type="entry name" value="2,3-Dihydroxybiphenyl 1,2-Dioxygenase, domain 1"/>
    <property type="match status" value="1"/>
</dbReference>
<gene>
    <name evidence="3" type="ORF">GXY80_05745</name>
</gene>
<organism evidence="3 4">
    <name type="scientific">Syntrophorhabdus aromaticivorans</name>
    <dbReference type="NCBI Taxonomy" id="328301"/>
    <lineage>
        <taxon>Bacteria</taxon>
        <taxon>Pseudomonadati</taxon>
        <taxon>Thermodesulfobacteriota</taxon>
        <taxon>Syntrophorhabdia</taxon>
        <taxon>Syntrophorhabdales</taxon>
        <taxon>Syntrophorhabdaceae</taxon>
        <taxon>Syntrophorhabdus</taxon>
    </lineage>
</organism>
<dbReference type="InterPro" id="IPR029068">
    <property type="entry name" value="Glyas_Bleomycin-R_OHBP_Dase"/>
</dbReference>
<evidence type="ECO:0000259" key="2">
    <source>
        <dbReference type="PROSITE" id="PS51819"/>
    </source>
</evidence>
<dbReference type="AlphaFoldDB" id="A0A971M392"/>
<dbReference type="Pfam" id="PF13669">
    <property type="entry name" value="Glyoxalase_4"/>
    <property type="match status" value="1"/>
</dbReference>
<reference evidence="3" key="2">
    <citation type="submission" date="2020-01" db="EMBL/GenBank/DDBJ databases">
        <authorList>
            <person name="Campanaro S."/>
        </authorList>
    </citation>
    <scope>NUCLEOTIDE SEQUENCE</scope>
    <source>
        <strain evidence="3">AS06rmzACSIP_7</strain>
    </source>
</reference>
<dbReference type="Proteomes" id="UP000777265">
    <property type="component" value="Unassembled WGS sequence"/>
</dbReference>
<comment type="caution">
    <text evidence="3">The sequence shown here is derived from an EMBL/GenBank/DDBJ whole genome shotgun (WGS) entry which is preliminary data.</text>
</comment>
<dbReference type="GO" id="GO:0046872">
    <property type="term" value="F:metal ion binding"/>
    <property type="evidence" value="ECO:0007669"/>
    <property type="project" value="UniProtKB-KW"/>
</dbReference>
<dbReference type="PANTHER" id="PTHR43048">
    <property type="entry name" value="METHYLMALONYL-COA EPIMERASE"/>
    <property type="match status" value="1"/>
</dbReference>
<sequence>MILRIDHVSLAVKDFRKAAEFFCDILGAVPCAAATDDAMKYLWQIFALGDLSRLEIIAPTGDGSFLDQFLEERKGVHHITLQTEDLAQTMRFLEERGIPFFGHFEWPGGEWKEIFIHPRDAFGVLVQIAEFNADDFIAEKLKLAGGKKWSVKGHGDSADLVFTHPGGGTARVSMDKEEVQRLIDDLKDTLQALS</sequence>
<dbReference type="SUPFAM" id="SSF54593">
    <property type="entry name" value="Glyoxalase/Bleomycin resistance protein/Dihydroxybiphenyl dioxygenase"/>
    <property type="match status" value="1"/>
</dbReference>
<evidence type="ECO:0000313" key="4">
    <source>
        <dbReference type="Proteomes" id="UP000777265"/>
    </source>
</evidence>
<dbReference type="GO" id="GO:0046491">
    <property type="term" value="P:L-methylmalonyl-CoA metabolic process"/>
    <property type="evidence" value="ECO:0007669"/>
    <property type="project" value="TreeGrafter"/>
</dbReference>
<name>A0A971M392_9BACT</name>
<proteinExistence type="predicted"/>
<accession>A0A971M392</accession>
<dbReference type="InterPro" id="IPR037523">
    <property type="entry name" value="VOC_core"/>
</dbReference>
<feature type="domain" description="VOC" evidence="2">
    <location>
        <begin position="4"/>
        <end position="131"/>
    </location>
</feature>
<dbReference type="PROSITE" id="PS51819">
    <property type="entry name" value="VOC"/>
    <property type="match status" value="1"/>
</dbReference>
<evidence type="ECO:0000256" key="1">
    <source>
        <dbReference type="ARBA" id="ARBA00022723"/>
    </source>
</evidence>
<keyword evidence="1" id="KW-0479">Metal-binding</keyword>
<protein>
    <recommendedName>
        <fullName evidence="2">VOC domain-containing protein</fullName>
    </recommendedName>
</protein>
<dbReference type="PANTHER" id="PTHR43048:SF3">
    <property type="entry name" value="METHYLMALONYL-COA EPIMERASE, MITOCHONDRIAL"/>
    <property type="match status" value="1"/>
</dbReference>
<reference evidence="3" key="1">
    <citation type="journal article" date="2020" name="Biotechnol. Biofuels">
        <title>New insights from the biogas microbiome by comprehensive genome-resolved metagenomics of nearly 1600 species originating from multiple anaerobic digesters.</title>
        <authorList>
            <person name="Campanaro S."/>
            <person name="Treu L."/>
            <person name="Rodriguez-R L.M."/>
            <person name="Kovalovszki A."/>
            <person name="Ziels R.M."/>
            <person name="Maus I."/>
            <person name="Zhu X."/>
            <person name="Kougias P.G."/>
            <person name="Basile A."/>
            <person name="Luo G."/>
            <person name="Schluter A."/>
            <person name="Konstantinidis K.T."/>
            <person name="Angelidaki I."/>
        </authorList>
    </citation>
    <scope>NUCLEOTIDE SEQUENCE</scope>
    <source>
        <strain evidence="3">AS06rmzACSIP_7</strain>
    </source>
</reference>
<dbReference type="GO" id="GO:0004493">
    <property type="term" value="F:methylmalonyl-CoA epimerase activity"/>
    <property type="evidence" value="ECO:0007669"/>
    <property type="project" value="TreeGrafter"/>
</dbReference>
<evidence type="ECO:0000313" key="3">
    <source>
        <dbReference type="EMBL" id="NLW34973.1"/>
    </source>
</evidence>
<dbReference type="EMBL" id="JAAYEE010000097">
    <property type="protein sequence ID" value="NLW34973.1"/>
    <property type="molecule type" value="Genomic_DNA"/>
</dbReference>
<dbReference type="InterPro" id="IPR051785">
    <property type="entry name" value="MMCE/EMCE_epimerase"/>
</dbReference>